<reference evidence="2" key="2">
    <citation type="submission" date="2020-09" db="EMBL/GenBank/DDBJ databases">
        <authorList>
            <person name="Sun Q."/>
            <person name="Ohkuma M."/>
        </authorList>
    </citation>
    <scope>NUCLEOTIDE SEQUENCE</scope>
    <source>
        <strain evidence="2">JCM 3276</strain>
    </source>
</reference>
<dbReference type="Proteomes" id="UP000660680">
    <property type="component" value="Unassembled WGS sequence"/>
</dbReference>
<dbReference type="AlphaFoldDB" id="A0A918G325"/>
<reference evidence="2" key="1">
    <citation type="journal article" date="2014" name="Int. J. Syst. Evol. Microbiol.">
        <title>Complete genome sequence of Corynebacterium casei LMG S-19264T (=DSM 44701T), isolated from a smear-ripened cheese.</title>
        <authorList>
            <consortium name="US DOE Joint Genome Institute (JGI-PGF)"/>
            <person name="Walter F."/>
            <person name="Albersmeier A."/>
            <person name="Kalinowski J."/>
            <person name="Ruckert C."/>
        </authorList>
    </citation>
    <scope>NUCLEOTIDE SEQUENCE</scope>
    <source>
        <strain evidence="2">JCM 3276</strain>
    </source>
</reference>
<evidence type="ECO:0000313" key="2">
    <source>
        <dbReference type="EMBL" id="GGS16366.1"/>
    </source>
</evidence>
<accession>A0A918G325</accession>
<evidence type="ECO:0000256" key="1">
    <source>
        <dbReference type="SAM" id="MobiDB-lite"/>
    </source>
</evidence>
<dbReference type="EMBL" id="BMRB01000001">
    <property type="protein sequence ID" value="GGS16366.1"/>
    <property type="molecule type" value="Genomic_DNA"/>
</dbReference>
<comment type="caution">
    <text evidence="2">The sequence shown here is derived from an EMBL/GenBank/DDBJ whole genome shotgun (WGS) entry which is preliminary data.</text>
</comment>
<proteinExistence type="predicted"/>
<name>A0A918G325_9PSEU</name>
<feature type="compositionally biased region" description="Gly residues" evidence="1">
    <location>
        <begin position="102"/>
        <end position="115"/>
    </location>
</feature>
<keyword evidence="3" id="KW-1185">Reference proteome</keyword>
<feature type="region of interest" description="Disordered" evidence="1">
    <location>
        <begin position="27"/>
        <end position="115"/>
    </location>
</feature>
<gene>
    <name evidence="2" type="ORF">GCM10010171_05710</name>
</gene>
<organism evidence="2 3">
    <name type="scientific">Actinokineospora fastidiosa</name>
    <dbReference type="NCBI Taxonomy" id="1816"/>
    <lineage>
        <taxon>Bacteria</taxon>
        <taxon>Bacillati</taxon>
        <taxon>Actinomycetota</taxon>
        <taxon>Actinomycetes</taxon>
        <taxon>Pseudonocardiales</taxon>
        <taxon>Pseudonocardiaceae</taxon>
        <taxon>Actinokineospora</taxon>
    </lineage>
</organism>
<sequence>MQVTVTDDRLGRECEPADTDAWVHAVARGRGGPAGPQDRATGQRCSGESGGARPRRPGRPAGPSQRMKVLGCKRWRSAVAGRLARRPEPPDKGAPVKAVARGRGGSAGPQGRASG</sequence>
<evidence type="ECO:0000313" key="3">
    <source>
        <dbReference type="Proteomes" id="UP000660680"/>
    </source>
</evidence>
<protein>
    <submittedName>
        <fullName evidence="2">Uncharacterized protein</fullName>
    </submittedName>
</protein>